<comment type="caution">
    <text evidence="3">The sequence shown here is derived from an EMBL/GenBank/DDBJ whole genome shotgun (WGS) entry which is preliminary data.</text>
</comment>
<dbReference type="Proteomes" id="UP001566132">
    <property type="component" value="Unassembled WGS sequence"/>
</dbReference>
<gene>
    <name evidence="3" type="ORF">ABEB36_007933</name>
</gene>
<keyword evidence="2" id="KW-0732">Signal</keyword>
<sequence length="248" mass="28748">MTTMKTTTTWSSIFGVLWLCVTLFPHGTSASAIPMWEYLSKQEKTSFIYSLFANQVEKFCEDSIVPLCNRKLLKYGLGTLKNMNDDQLDSMDPYQRDANTIIWETLMTGNRFQKTTPKITRKSTTTSRPNSFEDESFTDYEDAQSNIYILPTPKGFVPQVEKATDGEGVFHRFQNQYRPIEVTTLKPTTSTRKPLLNREVQFIHNPLDGPVVVRVFPDGSPVRERNTQRSEDDDDLRRYRFLKRIPSY</sequence>
<accession>A0ABD1EVM0</accession>
<feature type="region of interest" description="Disordered" evidence="1">
    <location>
        <begin position="116"/>
        <end position="135"/>
    </location>
</feature>
<evidence type="ECO:0000313" key="4">
    <source>
        <dbReference type="Proteomes" id="UP001566132"/>
    </source>
</evidence>
<evidence type="ECO:0000256" key="2">
    <source>
        <dbReference type="SAM" id="SignalP"/>
    </source>
</evidence>
<feature type="signal peptide" evidence="2">
    <location>
        <begin position="1"/>
        <end position="30"/>
    </location>
</feature>
<dbReference type="EMBL" id="JBDJPC010000005">
    <property type="protein sequence ID" value="KAL1502852.1"/>
    <property type="molecule type" value="Genomic_DNA"/>
</dbReference>
<proteinExistence type="predicted"/>
<evidence type="ECO:0008006" key="5">
    <source>
        <dbReference type="Google" id="ProtNLM"/>
    </source>
</evidence>
<feature type="chain" id="PRO_5044812162" description="Rhythmically expressed gene 5 protein" evidence="2">
    <location>
        <begin position="31"/>
        <end position="248"/>
    </location>
</feature>
<evidence type="ECO:0000313" key="3">
    <source>
        <dbReference type="EMBL" id="KAL1502852.1"/>
    </source>
</evidence>
<keyword evidence="4" id="KW-1185">Reference proteome</keyword>
<dbReference type="AlphaFoldDB" id="A0ABD1EVM0"/>
<evidence type="ECO:0000256" key="1">
    <source>
        <dbReference type="SAM" id="MobiDB-lite"/>
    </source>
</evidence>
<protein>
    <recommendedName>
        <fullName evidence="5">Rhythmically expressed gene 5 protein</fullName>
    </recommendedName>
</protein>
<name>A0ABD1EVM0_HYPHA</name>
<reference evidence="3 4" key="1">
    <citation type="submission" date="2024-05" db="EMBL/GenBank/DDBJ databases">
        <title>Genetic variation in Jamaican populations of the coffee berry borer (Hypothenemus hampei).</title>
        <authorList>
            <person name="Errbii M."/>
            <person name="Myrie A."/>
        </authorList>
    </citation>
    <scope>NUCLEOTIDE SEQUENCE [LARGE SCALE GENOMIC DNA]</scope>
    <source>
        <strain evidence="3">JA-Hopewell-2020-01-JO</strain>
        <tissue evidence="3">Whole body</tissue>
    </source>
</reference>
<organism evidence="3 4">
    <name type="scientific">Hypothenemus hampei</name>
    <name type="common">Coffee berry borer</name>
    <dbReference type="NCBI Taxonomy" id="57062"/>
    <lineage>
        <taxon>Eukaryota</taxon>
        <taxon>Metazoa</taxon>
        <taxon>Ecdysozoa</taxon>
        <taxon>Arthropoda</taxon>
        <taxon>Hexapoda</taxon>
        <taxon>Insecta</taxon>
        <taxon>Pterygota</taxon>
        <taxon>Neoptera</taxon>
        <taxon>Endopterygota</taxon>
        <taxon>Coleoptera</taxon>
        <taxon>Polyphaga</taxon>
        <taxon>Cucujiformia</taxon>
        <taxon>Curculionidae</taxon>
        <taxon>Scolytinae</taxon>
        <taxon>Hypothenemus</taxon>
    </lineage>
</organism>
<feature type="compositionally biased region" description="Low complexity" evidence="1">
    <location>
        <begin position="116"/>
        <end position="129"/>
    </location>
</feature>